<dbReference type="Pfam" id="PF02498">
    <property type="entry name" value="Bro-N"/>
    <property type="match status" value="1"/>
</dbReference>
<accession>A0A1M5FDX8</accession>
<reference evidence="9 10" key="1">
    <citation type="submission" date="2016-11" db="EMBL/GenBank/DDBJ databases">
        <authorList>
            <person name="Jaros S."/>
            <person name="Januszkiewicz K."/>
            <person name="Wedrychowicz H."/>
        </authorList>
    </citation>
    <scope>NUCLEOTIDE SEQUENCE [LARGE SCALE GENOMIC DNA]</scope>
    <source>
        <strain evidence="9 10">DSM 26991</strain>
    </source>
</reference>
<comment type="catalytic activity">
    <reaction evidence="6">
        <text>L-threonyl-[protein] + ATP = 3-O-(5'-adenylyl)-L-threonyl-[protein] + diphosphate</text>
        <dbReference type="Rhea" id="RHEA:54292"/>
        <dbReference type="Rhea" id="RHEA-COMP:11060"/>
        <dbReference type="Rhea" id="RHEA-COMP:13847"/>
        <dbReference type="ChEBI" id="CHEBI:30013"/>
        <dbReference type="ChEBI" id="CHEBI:30616"/>
        <dbReference type="ChEBI" id="CHEBI:33019"/>
        <dbReference type="ChEBI" id="CHEBI:138113"/>
        <dbReference type="EC" id="2.7.7.108"/>
    </reaction>
</comment>
<dbReference type="InterPro" id="IPR003497">
    <property type="entry name" value="BRO_N_domain"/>
</dbReference>
<dbReference type="EC" id="2.7.7.108" evidence="5"/>
<evidence type="ECO:0000256" key="1">
    <source>
        <dbReference type="ARBA" id="ARBA00022679"/>
    </source>
</evidence>
<evidence type="ECO:0000256" key="2">
    <source>
        <dbReference type="ARBA" id="ARBA00022695"/>
    </source>
</evidence>
<dbReference type="GO" id="GO:0005524">
    <property type="term" value="F:ATP binding"/>
    <property type="evidence" value="ECO:0007669"/>
    <property type="project" value="UniProtKB-KW"/>
</dbReference>
<dbReference type="PANTHER" id="PTHR39560:SF1">
    <property type="entry name" value="PROTEIN ADENYLYLTRANSFERASE FIC-RELATED"/>
    <property type="match status" value="1"/>
</dbReference>
<evidence type="ECO:0000256" key="5">
    <source>
        <dbReference type="ARBA" id="ARBA00034531"/>
    </source>
</evidence>
<dbReference type="InterPro" id="IPR003812">
    <property type="entry name" value="Fido"/>
</dbReference>
<keyword evidence="4" id="KW-0067">ATP-binding</keyword>
<dbReference type="GO" id="GO:0051302">
    <property type="term" value="P:regulation of cell division"/>
    <property type="evidence" value="ECO:0007669"/>
    <property type="project" value="TreeGrafter"/>
</dbReference>
<evidence type="ECO:0000256" key="4">
    <source>
        <dbReference type="ARBA" id="ARBA00022840"/>
    </source>
</evidence>
<evidence type="ECO:0000256" key="7">
    <source>
        <dbReference type="ARBA" id="ARBA00048696"/>
    </source>
</evidence>
<evidence type="ECO:0000313" key="10">
    <source>
        <dbReference type="Proteomes" id="UP000184509"/>
    </source>
</evidence>
<dbReference type="Pfam" id="PF02661">
    <property type="entry name" value="Fic"/>
    <property type="match status" value="1"/>
</dbReference>
<keyword evidence="3" id="KW-0547">Nucleotide-binding</keyword>
<dbReference type="Proteomes" id="UP000184509">
    <property type="component" value="Unassembled WGS sequence"/>
</dbReference>
<dbReference type="SMART" id="SM01040">
    <property type="entry name" value="Bro-N"/>
    <property type="match status" value="1"/>
</dbReference>
<dbReference type="NCBIfam" id="NF046029">
    <property type="entry name" value="ProtAdlyltaseNmFic"/>
    <property type="match status" value="1"/>
</dbReference>
<dbReference type="AlphaFoldDB" id="A0A1M5FDX8"/>
<dbReference type="PROSITE" id="PS51459">
    <property type="entry name" value="FIDO"/>
    <property type="match status" value="1"/>
</dbReference>
<dbReference type="SUPFAM" id="SSF140931">
    <property type="entry name" value="Fic-like"/>
    <property type="match status" value="1"/>
</dbReference>
<dbReference type="InterPro" id="IPR036597">
    <property type="entry name" value="Fido-like_dom_sf"/>
</dbReference>
<organism evidence="9 10">
    <name type="scientific">Bacteroides luti</name>
    <dbReference type="NCBI Taxonomy" id="1297750"/>
    <lineage>
        <taxon>Bacteria</taxon>
        <taxon>Pseudomonadati</taxon>
        <taxon>Bacteroidota</taxon>
        <taxon>Bacteroidia</taxon>
        <taxon>Bacteroidales</taxon>
        <taxon>Bacteroidaceae</taxon>
        <taxon>Bacteroides</taxon>
    </lineage>
</organism>
<dbReference type="Gene3D" id="1.10.3290.10">
    <property type="entry name" value="Fido-like domain"/>
    <property type="match status" value="1"/>
</dbReference>
<dbReference type="PANTHER" id="PTHR39560">
    <property type="entry name" value="PROTEIN ADENYLYLTRANSFERASE FIC-RELATED"/>
    <property type="match status" value="1"/>
</dbReference>
<comment type="catalytic activity">
    <reaction evidence="7">
        <text>L-tyrosyl-[protein] + ATP = O-(5'-adenylyl)-L-tyrosyl-[protein] + diphosphate</text>
        <dbReference type="Rhea" id="RHEA:54288"/>
        <dbReference type="Rhea" id="RHEA-COMP:10136"/>
        <dbReference type="Rhea" id="RHEA-COMP:13846"/>
        <dbReference type="ChEBI" id="CHEBI:30616"/>
        <dbReference type="ChEBI" id="CHEBI:33019"/>
        <dbReference type="ChEBI" id="CHEBI:46858"/>
        <dbReference type="ChEBI" id="CHEBI:83624"/>
        <dbReference type="EC" id="2.7.7.108"/>
    </reaction>
</comment>
<gene>
    <name evidence="9" type="ORF">SAMN05444405_11650</name>
</gene>
<dbReference type="OrthoDB" id="9814400at2"/>
<feature type="domain" description="Fido" evidence="8">
    <location>
        <begin position="140"/>
        <end position="269"/>
    </location>
</feature>
<sequence>MAEKISIRFFDDREVRAIWDEENSKWWFSVLDIVGVLNAQDDYSKNRNYWKFLKTKLRKEQNEVVSDTNQLKLLAPDGKRRLTDVLDMDGVIALASCFPNVKATRFIQWFTNSDETIDGRSKSKAYALFESSMIDNIEVGTVKGLQQIHAYLFGGLYDFAGQIRTVNIAKGGFQFAMVQYLSQTLANIESMPEDSVENIIDKYVEMNIAHPFREGNGRTTRIWLDLMLKRSLKICVDWSLINKKEYLDAMKRSVMDATNIKQLLQSALTNKIADRETFMKGIDYSYYYEQED</sequence>
<dbReference type="EMBL" id="FQTV01000016">
    <property type="protein sequence ID" value="SHF89291.1"/>
    <property type="molecule type" value="Genomic_DNA"/>
</dbReference>
<keyword evidence="2" id="KW-0548">Nucleotidyltransferase</keyword>
<dbReference type="RefSeq" id="WP_073403309.1">
    <property type="nucleotide sequence ID" value="NZ_FQTV01000016.1"/>
</dbReference>
<name>A0A1M5FDX8_9BACE</name>
<keyword evidence="10" id="KW-1185">Reference proteome</keyword>
<keyword evidence="1" id="KW-0808">Transferase</keyword>
<evidence type="ECO:0000259" key="8">
    <source>
        <dbReference type="PROSITE" id="PS51459"/>
    </source>
</evidence>
<evidence type="ECO:0000256" key="6">
    <source>
        <dbReference type="ARBA" id="ARBA00047939"/>
    </source>
</evidence>
<dbReference type="GO" id="GO:0070733">
    <property type="term" value="F:AMPylase activity"/>
    <property type="evidence" value="ECO:0007669"/>
    <property type="project" value="UniProtKB-EC"/>
</dbReference>
<evidence type="ECO:0000313" key="9">
    <source>
        <dbReference type="EMBL" id="SHF89291.1"/>
    </source>
</evidence>
<evidence type="ECO:0000256" key="3">
    <source>
        <dbReference type="ARBA" id="ARBA00022741"/>
    </source>
</evidence>
<dbReference type="STRING" id="1297750.SAMN05444405_11650"/>
<proteinExistence type="predicted"/>
<protein>
    <recommendedName>
        <fullName evidence="5">protein adenylyltransferase</fullName>
        <ecNumber evidence="5">2.7.7.108</ecNumber>
    </recommendedName>
</protein>